<dbReference type="InterPro" id="IPR016181">
    <property type="entry name" value="Acyl_CoA_acyltransferase"/>
</dbReference>
<name>A0ABP7ZJN8_9MICO</name>
<comment type="caution">
    <text evidence="2">The sequence shown here is derived from an EMBL/GenBank/DDBJ whole genome shotgun (WGS) entry which is preliminary data.</text>
</comment>
<feature type="domain" description="N-acetyltransferase" evidence="1">
    <location>
        <begin position="2"/>
        <end position="201"/>
    </location>
</feature>
<protein>
    <submittedName>
        <fullName evidence="2">N-acetyltransferase</fullName>
    </submittedName>
</protein>
<reference evidence="2" key="2">
    <citation type="submission" date="2023-12" db="EMBL/GenBank/DDBJ databases">
        <authorList>
            <person name="Sun Q."/>
            <person name="Inoue M."/>
        </authorList>
    </citation>
    <scope>NUCLEOTIDE SEQUENCE</scope>
    <source>
        <strain evidence="2">JCM 17590</strain>
    </source>
</reference>
<accession>A0ABP7ZJN8</accession>
<dbReference type="EMBL" id="BAABBV010000001">
    <property type="protein sequence ID" value="GAA4160469.1"/>
    <property type="molecule type" value="Genomic_DNA"/>
</dbReference>
<gene>
    <name evidence="2" type="ORF">GCM10022286_16520</name>
</gene>
<organism evidence="2 3">
    <name type="scientific">Gryllotalpicola daejeonensis</name>
    <dbReference type="NCBI Taxonomy" id="993087"/>
    <lineage>
        <taxon>Bacteria</taxon>
        <taxon>Bacillati</taxon>
        <taxon>Actinomycetota</taxon>
        <taxon>Actinomycetes</taxon>
        <taxon>Micrococcales</taxon>
        <taxon>Microbacteriaceae</taxon>
        <taxon>Gryllotalpicola</taxon>
    </lineage>
</organism>
<dbReference type="CDD" id="cd04301">
    <property type="entry name" value="NAT_SF"/>
    <property type="match status" value="1"/>
</dbReference>
<keyword evidence="3" id="KW-1185">Reference proteome</keyword>
<evidence type="ECO:0000313" key="3">
    <source>
        <dbReference type="Proteomes" id="UP001415169"/>
    </source>
</evidence>
<dbReference type="Pfam" id="PF00583">
    <property type="entry name" value="Acetyltransf_1"/>
    <property type="match status" value="1"/>
</dbReference>
<dbReference type="Gene3D" id="3.40.630.30">
    <property type="match status" value="1"/>
</dbReference>
<evidence type="ECO:0000313" key="2">
    <source>
        <dbReference type="EMBL" id="GAA4160469.1"/>
    </source>
</evidence>
<reference evidence="2" key="1">
    <citation type="journal article" date="2014" name="Int. J. Syst. Evol. Microbiol.">
        <title>Complete genome of a new Firmicutes species belonging to the dominant human colonic microbiota ('Ruminococcus bicirculans') reveals two chromosomes and a selective capacity to utilize plant glucans.</title>
        <authorList>
            <consortium name="NISC Comparative Sequencing Program"/>
            <person name="Wegmann U."/>
            <person name="Louis P."/>
            <person name="Goesmann A."/>
            <person name="Henrissat B."/>
            <person name="Duncan S.H."/>
            <person name="Flint H.J."/>
        </authorList>
    </citation>
    <scope>NUCLEOTIDE SEQUENCE</scope>
    <source>
        <strain evidence="2">JCM 17590</strain>
    </source>
</reference>
<evidence type="ECO:0000259" key="1">
    <source>
        <dbReference type="PROSITE" id="PS51186"/>
    </source>
</evidence>
<dbReference type="InterPro" id="IPR051822">
    <property type="entry name" value="Glycosyl_Hydrolase_84"/>
</dbReference>
<dbReference type="PROSITE" id="PS51186">
    <property type="entry name" value="GNAT"/>
    <property type="match status" value="1"/>
</dbReference>
<dbReference type="RefSeq" id="WP_344791281.1">
    <property type="nucleotide sequence ID" value="NZ_BAABBV010000001.1"/>
</dbReference>
<dbReference type="InterPro" id="IPR000182">
    <property type="entry name" value="GNAT_dom"/>
</dbReference>
<dbReference type="PANTHER" id="PTHR13170:SF16">
    <property type="entry name" value="PROTEIN O-GLCNACASE"/>
    <property type="match status" value="1"/>
</dbReference>
<dbReference type="Proteomes" id="UP001415169">
    <property type="component" value="Unassembled WGS sequence"/>
</dbReference>
<proteinExistence type="predicted"/>
<dbReference type="PANTHER" id="PTHR13170">
    <property type="entry name" value="O-GLCNACASE"/>
    <property type="match status" value="1"/>
</dbReference>
<dbReference type="SUPFAM" id="SSF55729">
    <property type="entry name" value="Acyl-CoA N-acyltransferases (Nat)"/>
    <property type="match status" value="1"/>
</dbReference>
<sequence>MTELRPYRPEDRADVYRVCLLTGDSGVDATGKFSDDTLLPDIYAGPYLELEPELATVVDVGGRVAGYLLAAADTLSFVERYRSAWLPGFAARHPLPPLLESAEDRLVDLGHHPERMIKSDQDRYPTHLHIDLLPELQRQGLGRALMRRLLDQLRERGIPGVQLGVGPDNVAAQTFYARLGFHRLPGSPDNPYALALESDAEL</sequence>